<comment type="subunit">
    <text evidence="2">Homotrimer.</text>
</comment>
<dbReference type="RefSeq" id="WP_377128720.1">
    <property type="nucleotide sequence ID" value="NZ_JBHRSD010000047.1"/>
</dbReference>
<keyword evidence="9" id="KW-0472">Membrane</keyword>
<keyword evidence="5" id="KW-0812">Transmembrane</keyword>
<reference evidence="14" key="1">
    <citation type="journal article" date="2019" name="Int. J. Syst. Evol. Microbiol.">
        <title>The Global Catalogue of Microorganisms (GCM) 10K type strain sequencing project: providing services to taxonomists for standard genome sequencing and annotation.</title>
        <authorList>
            <consortium name="The Broad Institute Genomics Platform"/>
            <consortium name="The Broad Institute Genome Sequencing Center for Infectious Disease"/>
            <person name="Wu L."/>
            <person name="Ma J."/>
        </authorList>
    </citation>
    <scope>NUCLEOTIDE SEQUENCE [LARGE SCALE GENOMIC DNA]</scope>
    <source>
        <strain evidence="14">KCTC 42730</strain>
    </source>
</reference>
<evidence type="ECO:0000256" key="8">
    <source>
        <dbReference type="ARBA" id="ARBA00023114"/>
    </source>
</evidence>
<comment type="caution">
    <text evidence="13">The sequence shown here is derived from an EMBL/GenBank/DDBJ whole genome shotgun (WGS) entry which is preliminary data.</text>
</comment>
<sequence length="320" mass="35405">MTASNLTSFGKSACALGILLSAAPALAEAQYKIYGKAEIQLAHTYKGLMRYTKEGTQIDAPFSRLGIDGSNTLSGDLKLIYKYEVQVKGFESDDTDSPFAARNTYIGLRGSFGTLVAGRNDTRFKFSEGKLDLFNETQGDIAQVLAGQDRLGDTLTYTTPTWQDFNVSLTYAPKDDANNQQAGFAVTAIYGDRALKSKPYYVALSHTDSLNNLIATRVVAVTQWQQWQFGALLQDSENLSGDKFGKGYVASVSYTHNQWRPKLQFASDDSRLRHSGKAEQWTLGLDYLYDKQTNLYIMLSTLDLPQDSDSSVALGLKYLF</sequence>
<feature type="chain" id="PRO_5046358921" evidence="11">
    <location>
        <begin position="28"/>
        <end position="320"/>
    </location>
</feature>
<evidence type="ECO:0000313" key="14">
    <source>
        <dbReference type="Proteomes" id="UP001595453"/>
    </source>
</evidence>
<evidence type="ECO:0000259" key="12">
    <source>
        <dbReference type="Pfam" id="PF13609"/>
    </source>
</evidence>
<evidence type="ECO:0000313" key="13">
    <source>
        <dbReference type="EMBL" id="MFC3034782.1"/>
    </source>
</evidence>
<evidence type="ECO:0000256" key="2">
    <source>
        <dbReference type="ARBA" id="ARBA00011233"/>
    </source>
</evidence>
<evidence type="ECO:0000256" key="1">
    <source>
        <dbReference type="ARBA" id="ARBA00004571"/>
    </source>
</evidence>
<dbReference type="InterPro" id="IPR033900">
    <property type="entry name" value="Gram_neg_porin_domain"/>
</dbReference>
<dbReference type="InterPro" id="IPR050298">
    <property type="entry name" value="Gram-neg_bact_OMP"/>
</dbReference>
<evidence type="ECO:0000256" key="4">
    <source>
        <dbReference type="ARBA" id="ARBA00022452"/>
    </source>
</evidence>
<dbReference type="Proteomes" id="UP001595453">
    <property type="component" value="Unassembled WGS sequence"/>
</dbReference>
<keyword evidence="4" id="KW-1134">Transmembrane beta strand</keyword>
<keyword evidence="14" id="KW-1185">Reference proteome</keyword>
<proteinExistence type="predicted"/>
<evidence type="ECO:0000256" key="3">
    <source>
        <dbReference type="ARBA" id="ARBA00022448"/>
    </source>
</evidence>
<keyword evidence="6 11" id="KW-0732">Signal</keyword>
<dbReference type="Gene3D" id="2.40.160.10">
    <property type="entry name" value="Porin"/>
    <property type="match status" value="1"/>
</dbReference>
<keyword evidence="10" id="KW-0998">Cell outer membrane</keyword>
<dbReference type="SUPFAM" id="SSF56935">
    <property type="entry name" value="Porins"/>
    <property type="match status" value="1"/>
</dbReference>
<keyword evidence="7" id="KW-0406">Ion transport</keyword>
<dbReference type="CDD" id="cd00342">
    <property type="entry name" value="gram_neg_porins"/>
    <property type="match status" value="1"/>
</dbReference>
<organism evidence="13 14">
    <name type="scientific">Pseudoalteromonas fenneropenaei</name>
    <dbReference type="NCBI Taxonomy" id="1737459"/>
    <lineage>
        <taxon>Bacteria</taxon>
        <taxon>Pseudomonadati</taxon>
        <taxon>Pseudomonadota</taxon>
        <taxon>Gammaproteobacteria</taxon>
        <taxon>Alteromonadales</taxon>
        <taxon>Pseudoalteromonadaceae</taxon>
        <taxon>Pseudoalteromonas</taxon>
    </lineage>
</organism>
<evidence type="ECO:0000256" key="10">
    <source>
        <dbReference type="ARBA" id="ARBA00023237"/>
    </source>
</evidence>
<keyword evidence="8" id="KW-0626">Porin</keyword>
<comment type="subcellular location">
    <subcellularLocation>
        <location evidence="1">Cell outer membrane</location>
        <topology evidence="1">Multi-pass membrane protein</topology>
    </subcellularLocation>
</comment>
<evidence type="ECO:0000256" key="5">
    <source>
        <dbReference type="ARBA" id="ARBA00022692"/>
    </source>
</evidence>
<dbReference type="Pfam" id="PF13609">
    <property type="entry name" value="Porin_4"/>
    <property type="match status" value="1"/>
</dbReference>
<dbReference type="PANTHER" id="PTHR34501:SF9">
    <property type="entry name" value="MAJOR OUTER MEMBRANE PROTEIN P.IA"/>
    <property type="match status" value="1"/>
</dbReference>
<feature type="domain" description="Porin" evidence="12">
    <location>
        <begin position="19"/>
        <end position="301"/>
    </location>
</feature>
<protein>
    <submittedName>
        <fullName evidence="13">Porin</fullName>
    </submittedName>
</protein>
<dbReference type="EMBL" id="JBHRSD010000047">
    <property type="protein sequence ID" value="MFC3034782.1"/>
    <property type="molecule type" value="Genomic_DNA"/>
</dbReference>
<evidence type="ECO:0000256" key="9">
    <source>
        <dbReference type="ARBA" id="ARBA00023136"/>
    </source>
</evidence>
<accession>A0ABV7CQ31</accession>
<evidence type="ECO:0000256" key="7">
    <source>
        <dbReference type="ARBA" id="ARBA00023065"/>
    </source>
</evidence>
<dbReference type="InterPro" id="IPR023614">
    <property type="entry name" value="Porin_dom_sf"/>
</dbReference>
<gene>
    <name evidence="13" type="ORF">ACFOEE_19940</name>
</gene>
<dbReference type="PANTHER" id="PTHR34501">
    <property type="entry name" value="PROTEIN YDDL-RELATED"/>
    <property type="match status" value="1"/>
</dbReference>
<evidence type="ECO:0000256" key="11">
    <source>
        <dbReference type="SAM" id="SignalP"/>
    </source>
</evidence>
<keyword evidence="3" id="KW-0813">Transport</keyword>
<name>A0ABV7CQ31_9GAMM</name>
<evidence type="ECO:0000256" key="6">
    <source>
        <dbReference type="ARBA" id="ARBA00022729"/>
    </source>
</evidence>
<feature type="signal peptide" evidence="11">
    <location>
        <begin position="1"/>
        <end position="27"/>
    </location>
</feature>